<evidence type="ECO:0000313" key="2">
    <source>
        <dbReference type="Proteomes" id="UP000053095"/>
    </source>
</evidence>
<sequence length="439" mass="51126">MWVGSDYIKAPGMDDDDYDERLVRSPRWTFASAQDALSRGLQYLPLHKLSTVVSIEPPDPEDPGQVICLCLRLQQVVELLQSMKQPICRLAVRLGDPKKWIMKTPGEVENEDQEEQAREQQIDPKFDIERLLAKRKEGGESDEEEEPVPDLNISLDYPSTLAETSFMDSDIAAVMFPIYRLDNIEMIFFDVSAGKLIWPKSRLPFKVLPVIMIDTKQTKLRDLTPHGFPADLTPWNDMYNYYLHSRLDAVEGYTGRLLRLDRFARWKEFNYDEMFLRLLKKYPYQLEILDAHQLLGLRYRYLYAHILRHYIIGKTIEDLPLDLDLRTIAPNISPHDWSDNFLRGLPPFNNHVVHVEQEDLEFWWKFSGYDSKQRDFLQDLRSSIHKPSPGPLPASFDAFTKAIADAQNEVRNNSPVIDDRLEEFGIRPAEPIQLLFNTD</sequence>
<name>A0A6V8HCB9_TALPI</name>
<gene>
    <name evidence="1" type="ORF">TCE0_034r10404</name>
</gene>
<keyword evidence="2" id="KW-1185">Reference proteome</keyword>
<accession>A0A6V8HCB9</accession>
<evidence type="ECO:0000313" key="1">
    <source>
        <dbReference type="EMBL" id="GAM39120.1"/>
    </source>
</evidence>
<comment type="caution">
    <text evidence="1">The sequence shown here is derived from an EMBL/GenBank/DDBJ whole genome shotgun (WGS) entry which is preliminary data.</text>
</comment>
<reference evidence="2" key="1">
    <citation type="journal article" date="2015" name="Genome Announc.">
        <title>Draft genome sequence of Talaromyces cellulolyticus strain Y-94, a source of lignocellulosic biomass-degrading enzymes.</title>
        <authorList>
            <person name="Fujii T."/>
            <person name="Koike H."/>
            <person name="Sawayama S."/>
            <person name="Yano S."/>
            <person name="Inoue H."/>
        </authorList>
    </citation>
    <scope>NUCLEOTIDE SEQUENCE [LARGE SCALE GENOMIC DNA]</scope>
    <source>
        <strain evidence="2">Y-94</strain>
    </source>
</reference>
<dbReference type="EMBL" id="DF933830">
    <property type="protein sequence ID" value="GAM39120.1"/>
    <property type="molecule type" value="Genomic_DNA"/>
</dbReference>
<proteinExistence type="predicted"/>
<dbReference type="Proteomes" id="UP000053095">
    <property type="component" value="Unassembled WGS sequence"/>
</dbReference>
<dbReference type="AlphaFoldDB" id="A0A6V8HCB9"/>
<protein>
    <submittedName>
        <fullName evidence="1">Uncharacterized protein</fullName>
    </submittedName>
</protein>
<organism evidence="1 2">
    <name type="scientific">Talaromyces pinophilus</name>
    <name type="common">Penicillium pinophilum</name>
    <dbReference type="NCBI Taxonomy" id="128442"/>
    <lineage>
        <taxon>Eukaryota</taxon>
        <taxon>Fungi</taxon>
        <taxon>Dikarya</taxon>
        <taxon>Ascomycota</taxon>
        <taxon>Pezizomycotina</taxon>
        <taxon>Eurotiomycetes</taxon>
        <taxon>Eurotiomycetidae</taxon>
        <taxon>Eurotiales</taxon>
        <taxon>Trichocomaceae</taxon>
        <taxon>Talaromyces</taxon>
        <taxon>Talaromyces sect. Talaromyces</taxon>
    </lineage>
</organism>